<feature type="domain" description="ATP-grasp" evidence="2">
    <location>
        <begin position="110"/>
        <end position="310"/>
    </location>
</feature>
<dbReference type="RefSeq" id="WP_189154964.1">
    <property type="nucleotide sequence ID" value="NZ_BMNC01000003.1"/>
</dbReference>
<dbReference type="PROSITE" id="PS50975">
    <property type="entry name" value="ATP_GRASP"/>
    <property type="match status" value="1"/>
</dbReference>
<proteinExistence type="predicted"/>
<comment type="caution">
    <text evidence="3">The sequence shown here is derived from an EMBL/GenBank/DDBJ whole genome shotgun (WGS) entry which is preliminary data.</text>
</comment>
<evidence type="ECO:0000259" key="2">
    <source>
        <dbReference type="PROSITE" id="PS50975"/>
    </source>
</evidence>
<protein>
    <recommendedName>
        <fullName evidence="2">ATP-grasp domain-containing protein</fullName>
    </recommendedName>
</protein>
<keyword evidence="1" id="KW-0067">ATP-binding</keyword>
<dbReference type="Gene3D" id="3.30.470.20">
    <property type="entry name" value="ATP-grasp fold, B domain"/>
    <property type="match status" value="1"/>
</dbReference>
<keyword evidence="1" id="KW-0547">Nucleotide-binding</keyword>
<dbReference type="SUPFAM" id="SSF56059">
    <property type="entry name" value="Glutathione synthetase ATP-binding domain-like"/>
    <property type="match status" value="1"/>
</dbReference>
<evidence type="ECO:0000313" key="3">
    <source>
        <dbReference type="EMBL" id="GGM88381.1"/>
    </source>
</evidence>
<dbReference type="Proteomes" id="UP000597656">
    <property type="component" value="Unassembled WGS sequence"/>
</dbReference>
<sequence>MVLTISGVPLGDGVKLLRQNAPELTWHDRSPFLGAVAAAVIPWLRIAHRDHRRETDLELPEEPVAPQGFAVSFAPEDGNGAHAWAAAEGLRLLAADPAAVARAADKITSLALFAQAGARTPRTWVVDGELPAAATVPLVVQRRANNLTGKGTRLVTTPRQLDDVLCEWSGETLRVSAHVDGIAVTVSGCVTRSGTVVSALSHQLVGIPALTPYWGAHCGNQLIADDVLPPGAAHRCREVCARVGDRLNELGFLGAFGLDLLVTPEAEVLAIEINPRFQTVVSLVQAQERAAGLLPTLGTHALATLVPSLPVEAVRTPHLELSQLVVTADRTGVLGRGVETGVHRLEAGRLRHTGQGDLVALRPGEALLWAHARPGDAVRPGEELALLQLPAPAASVAPAPELTAEAREWVRAVRRAVVVGDV</sequence>
<organism evidence="3 4">
    <name type="scientific">Lentzea pudingi</name>
    <dbReference type="NCBI Taxonomy" id="1789439"/>
    <lineage>
        <taxon>Bacteria</taxon>
        <taxon>Bacillati</taxon>
        <taxon>Actinomycetota</taxon>
        <taxon>Actinomycetes</taxon>
        <taxon>Pseudonocardiales</taxon>
        <taxon>Pseudonocardiaceae</taxon>
        <taxon>Lentzea</taxon>
    </lineage>
</organism>
<accession>A0ABQ2HS34</accession>
<keyword evidence="4" id="KW-1185">Reference proteome</keyword>
<dbReference type="InterPro" id="IPR011761">
    <property type="entry name" value="ATP-grasp"/>
</dbReference>
<dbReference type="InterPro" id="IPR003806">
    <property type="entry name" value="ATP-grasp_PylC-type"/>
</dbReference>
<dbReference type="EMBL" id="BMNC01000003">
    <property type="protein sequence ID" value="GGM88381.1"/>
    <property type="molecule type" value="Genomic_DNA"/>
</dbReference>
<reference evidence="4" key="1">
    <citation type="journal article" date="2019" name="Int. J. Syst. Evol. Microbiol.">
        <title>The Global Catalogue of Microorganisms (GCM) 10K type strain sequencing project: providing services to taxonomists for standard genome sequencing and annotation.</title>
        <authorList>
            <consortium name="The Broad Institute Genomics Platform"/>
            <consortium name="The Broad Institute Genome Sequencing Center for Infectious Disease"/>
            <person name="Wu L."/>
            <person name="Ma J."/>
        </authorList>
    </citation>
    <scope>NUCLEOTIDE SEQUENCE [LARGE SCALE GENOMIC DNA]</scope>
    <source>
        <strain evidence="4">CGMCC 4.7319</strain>
    </source>
</reference>
<dbReference type="Pfam" id="PF02655">
    <property type="entry name" value="ATP-grasp_3"/>
    <property type="match status" value="1"/>
</dbReference>
<gene>
    <name evidence="3" type="ORF">GCM10011609_26440</name>
</gene>
<name>A0ABQ2HS34_9PSEU</name>
<evidence type="ECO:0000256" key="1">
    <source>
        <dbReference type="PROSITE-ProRule" id="PRU00409"/>
    </source>
</evidence>
<evidence type="ECO:0000313" key="4">
    <source>
        <dbReference type="Proteomes" id="UP000597656"/>
    </source>
</evidence>